<dbReference type="InterPro" id="IPR006121">
    <property type="entry name" value="HMA_dom"/>
</dbReference>
<dbReference type="InterPro" id="IPR023214">
    <property type="entry name" value="HAD_sf"/>
</dbReference>
<keyword evidence="5" id="KW-0597">Phosphoprotein</keyword>
<feature type="transmembrane region" description="Helical" evidence="15">
    <location>
        <begin position="200"/>
        <end position="222"/>
    </location>
</feature>
<evidence type="ECO:0000256" key="1">
    <source>
        <dbReference type="ARBA" id="ARBA00004651"/>
    </source>
</evidence>
<keyword evidence="11" id="KW-1278">Translocase</keyword>
<dbReference type="InterPro" id="IPR036412">
    <property type="entry name" value="HAD-like_sf"/>
</dbReference>
<keyword evidence="13" id="KW-0406">Ion transport</keyword>
<feature type="transmembrane region" description="Helical" evidence="15">
    <location>
        <begin position="167"/>
        <end position="188"/>
    </location>
</feature>
<feature type="domain" description="HMA" evidence="17">
    <location>
        <begin position="50"/>
        <end position="116"/>
    </location>
</feature>
<evidence type="ECO:0000259" key="17">
    <source>
        <dbReference type="PROSITE" id="PS50846"/>
    </source>
</evidence>
<evidence type="ECO:0000256" key="5">
    <source>
        <dbReference type="ARBA" id="ARBA00022553"/>
    </source>
</evidence>
<keyword evidence="4 15" id="KW-1003">Cell membrane</keyword>
<keyword evidence="3" id="KW-0813">Transport</keyword>
<dbReference type="GO" id="GO:0005524">
    <property type="term" value="F:ATP binding"/>
    <property type="evidence" value="ECO:0007669"/>
    <property type="project" value="UniProtKB-UniRule"/>
</dbReference>
<accession>A0A1H2VRY7</accession>
<dbReference type="InterPro" id="IPR018303">
    <property type="entry name" value="ATPase_P-typ_P_site"/>
</dbReference>
<dbReference type="PROSITE" id="PS50846">
    <property type="entry name" value="HMA_2"/>
    <property type="match status" value="1"/>
</dbReference>
<dbReference type="STRING" id="356660.SAMN05444336_102155"/>
<dbReference type="Proteomes" id="UP000199118">
    <property type="component" value="Unassembled WGS sequence"/>
</dbReference>
<dbReference type="PANTHER" id="PTHR43520">
    <property type="entry name" value="ATP7, ISOFORM B"/>
    <property type="match status" value="1"/>
</dbReference>
<dbReference type="Gene3D" id="2.70.150.10">
    <property type="entry name" value="Calcium-transporting ATPase, cytoplasmic transduction domain A"/>
    <property type="match status" value="1"/>
</dbReference>
<feature type="transmembrane region" description="Helical" evidence="15">
    <location>
        <begin position="729"/>
        <end position="747"/>
    </location>
</feature>
<keyword evidence="14 15" id="KW-0472">Membrane</keyword>
<dbReference type="OrthoDB" id="9807843at2"/>
<dbReference type="NCBIfam" id="TIGR01494">
    <property type="entry name" value="ATPase_P-type"/>
    <property type="match status" value="1"/>
</dbReference>
<comment type="subcellular location">
    <subcellularLocation>
        <location evidence="1">Cell membrane</location>
        <topology evidence="1">Multi-pass membrane protein</topology>
    </subcellularLocation>
</comment>
<dbReference type="InterPro" id="IPR027256">
    <property type="entry name" value="P-typ_ATPase_IB"/>
</dbReference>
<dbReference type="Pfam" id="PF00122">
    <property type="entry name" value="E1-E2_ATPase"/>
    <property type="match status" value="1"/>
</dbReference>
<evidence type="ECO:0000256" key="11">
    <source>
        <dbReference type="ARBA" id="ARBA00022967"/>
    </source>
</evidence>
<evidence type="ECO:0000256" key="9">
    <source>
        <dbReference type="ARBA" id="ARBA00022840"/>
    </source>
</evidence>
<dbReference type="GO" id="GO:0055070">
    <property type="term" value="P:copper ion homeostasis"/>
    <property type="evidence" value="ECO:0007669"/>
    <property type="project" value="TreeGrafter"/>
</dbReference>
<keyword evidence="8 15" id="KW-0547">Nucleotide-binding</keyword>
<evidence type="ECO:0000256" key="7">
    <source>
        <dbReference type="ARBA" id="ARBA00022723"/>
    </source>
</evidence>
<dbReference type="InterPro" id="IPR036163">
    <property type="entry name" value="HMA_dom_sf"/>
</dbReference>
<dbReference type="RefSeq" id="WP_092680433.1">
    <property type="nucleotide sequence ID" value="NZ_FNMZ01000002.1"/>
</dbReference>
<evidence type="ECO:0000256" key="12">
    <source>
        <dbReference type="ARBA" id="ARBA00022989"/>
    </source>
</evidence>
<evidence type="ECO:0000256" key="2">
    <source>
        <dbReference type="ARBA" id="ARBA00006024"/>
    </source>
</evidence>
<dbReference type="InterPro" id="IPR001757">
    <property type="entry name" value="P_typ_ATPase"/>
</dbReference>
<evidence type="ECO:0000256" key="14">
    <source>
        <dbReference type="ARBA" id="ARBA00023136"/>
    </source>
</evidence>
<dbReference type="SUPFAM" id="SSF81653">
    <property type="entry name" value="Calcium ATPase, transduction domain A"/>
    <property type="match status" value="1"/>
</dbReference>
<dbReference type="Pfam" id="PF00702">
    <property type="entry name" value="Hydrolase"/>
    <property type="match status" value="1"/>
</dbReference>
<dbReference type="Gene3D" id="3.30.70.100">
    <property type="match status" value="1"/>
</dbReference>
<dbReference type="GO" id="GO:0016887">
    <property type="term" value="F:ATP hydrolysis activity"/>
    <property type="evidence" value="ECO:0007669"/>
    <property type="project" value="InterPro"/>
</dbReference>
<dbReference type="SUPFAM" id="SSF55008">
    <property type="entry name" value="HMA, heavy metal-associated domain"/>
    <property type="match status" value="1"/>
</dbReference>
<feature type="transmembrane region" description="Helical" evidence="15">
    <location>
        <begin position="228"/>
        <end position="246"/>
    </location>
</feature>
<evidence type="ECO:0000256" key="3">
    <source>
        <dbReference type="ARBA" id="ARBA00022448"/>
    </source>
</evidence>
<keyword evidence="9 15" id="KW-0067">ATP-binding</keyword>
<feature type="transmembrane region" description="Helical" evidence="15">
    <location>
        <begin position="411"/>
        <end position="433"/>
    </location>
</feature>
<proteinExistence type="inferred from homology"/>
<evidence type="ECO:0000313" key="18">
    <source>
        <dbReference type="EMBL" id="SDW71041.1"/>
    </source>
</evidence>
<keyword evidence="6 15" id="KW-0812">Transmembrane</keyword>
<dbReference type="PROSITE" id="PS00154">
    <property type="entry name" value="ATPASE_E1_E2"/>
    <property type="match status" value="1"/>
</dbReference>
<keyword evidence="7 15" id="KW-0479">Metal-binding</keyword>
<reference evidence="18 19" key="1">
    <citation type="submission" date="2016-10" db="EMBL/GenBank/DDBJ databases">
        <authorList>
            <person name="de Groot N.N."/>
        </authorList>
    </citation>
    <scope>NUCLEOTIDE SEQUENCE [LARGE SCALE GENOMIC DNA]</scope>
    <source>
        <strain evidence="18 19">DSM 17890</strain>
    </source>
</reference>
<dbReference type="InterPro" id="IPR008250">
    <property type="entry name" value="ATPase_P-typ_transduc_dom_A_sf"/>
</dbReference>
<dbReference type="GO" id="GO:0043682">
    <property type="term" value="F:P-type divalent copper transporter activity"/>
    <property type="evidence" value="ECO:0007669"/>
    <property type="project" value="TreeGrafter"/>
</dbReference>
<feature type="transmembrane region" description="Helical" evidence="15">
    <location>
        <begin position="135"/>
        <end position="155"/>
    </location>
</feature>
<gene>
    <name evidence="18" type="ORF">SAMN05444336_102155</name>
</gene>
<keyword evidence="19" id="KW-1185">Reference proteome</keyword>
<dbReference type="GO" id="GO:0005507">
    <property type="term" value="F:copper ion binding"/>
    <property type="evidence" value="ECO:0007669"/>
    <property type="project" value="TreeGrafter"/>
</dbReference>
<dbReference type="InterPro" id="IPR023298">
    <property type="entry name" value="ATPase_P-typ_TM_dom_sf"/>
</dbReference>
<comment type="similarity">
    <text evidence="2 15">Belongs to the cation transport ATPase (P-type) (TC 3.A.3) family. Type IB subfamily.</text>
</comment>
<dbReference type="InterPro" id="IPR059000">
    <property type="entry name" value="ATPase_P-type_domA"/>
</dbReference>
<evidence type="ECO:0000256" key="6">
    <source>
        <dbReference type="ARBA" id="ARBA00022692"/>
    </source>
</evidence>
<dbReference type="Gene3D" id="3.40.1110.10">
    <property type="entry name" value="Calcium-transporting ATPase, cytoplasmic domain N"/>
    <property type="match status" value="1"/>
</dbReference>
<evidence type="ECO:0000256" key="15">
    <source>
        <dbReference type="RuleBase" id="RU362081"/>
    </source>
</evidence>
<dbReference type="SUPFAM" id="SSF81665">
    <property type="entry name" value="Calcium ATPase, transmembrane domain M"/>
    <property type="match status" value="1"/>
</dbReference>
<feature type="transmembrane region" description="Helical" evidence="15">
    <location>
        <begin position="384"/>
        <end position="405"/>
    </location>
</feature>
<dbReference type="CDD" id="cd00371">
    <property type="entry name" value="HMA"/>
    <property type="match status" value="1"/>
</dbReference>
<evidence type="ECO:0000256" key="4">
    <source>
        <dbReference type="ARBA" id="ARBA00022475"/>
    </source>
</evidence>
<dbReference type="NCBIfam" id="TIGR01525">
    <property type="entry name" value="ATPase-IB_hvy"/>
    <property type="match status" value="1"/>
</dbReference>
<evidence type="ECO:0000256" key="8">
    <source>
        <dbReference type="ARBA" id="ARBA00022741"/>
    </source>
</evidence>
<dbReference type="PANTHER" id="PTHR43520:SF5">
    <property type="entry name" value="CATION-TRANSPORTING P-TYPE ATPASE-RELATED"/>
    <property type="match status" value="1"/>
</dbReference>
<feature type="transmembrane region" description="Helical" evidence="15">
    <location>
        <begin position="707"/>
        <end position="723"/>
    </location>
</feature>
<dbReference type="PRINTS" id="PR00119">
    <property type="entry name" value="CATATPASE"/>
</dbReference>
<dbReference type="InterPro" id="IPR023299">
    <property type="entry name" value="ATPase_P-typ_cyto_dom_N"/>
</dbReference>
<feature type="region of interest" description="Disordered" evidence="16">
    <location>
        <begin position="757"/>
        <end position="779"/>
    </location>
</feature>
<protein>
    <submittedName>
        <fullName evidence="18">Cu2+-exporting ATPase</fullName>
    </submittedName>
</protein>
<keyword evidence="10" id="KW-0460">Magnesium</keyword>
<evidence type="ECO:0000256" key="16">
    <source>
        <dbReference type="SAM" id="MobiDB-lite"/>
    </source>
</evidence>
<dbReference type="Pfam" id="PF00403">
    <property type="entry name" value="HMA"/>
    <property type="match status" value="1"/>
</dbReference>
<evidence type="ECO:0000256" key="13">
    <source>
        <dbReference type="ARBA" id="ARBA00023065"/>
    </source>
</evidence>
<name>A0A1H2VRY7_9RHOB</name>
<organism evidence="18 19">
    <name type="scientific">Albimonas donghaensis</name>
    <dbReference type="NCBI Taxonomy" id="356660"/>
    <lineage>
        <taxon>Bacteria</taxon>
        <taxon>Pseudomonadati</taxon>
        <taxon>Pseudomonadota</taxon>
        <taxon>Alphaproteobacteria</taxon>
        <taxon>Rhodobacterales</taxon>
        <taxon>Paracoccaceae</taxon>
        <taxon>Albimonas</taxon>
    </lineage>
</organism>
<dbReference type="SUPFAM" id="SSF56784">
    <property type="entry name" value="HAD-like"/>
    <property type="match status" value="1"/>
</dbReference>
<dbReference type="NCBIfam" id="TIGR01511">
    <property type="entry name" value="ATPase-IB1_Cu"/>
    <property type="match status" value="1"/>
</dbReference>
<sequence>MSLAEPIGAGARGEERPGLAGGCCPTGAAAGFAGVGGLGRFVSETGPGRARIELLTPAVHCAACIQRIERDLPRTPGVVSARVNLSLRRASVEFDPEIAGPEDVVAGLDALGYAARPFDAHAMRDIERDSEGRDLLARMAVAGFAMMNVMLLSVSVWSGADGTTRDLLHWVSALIALPATAFAGVPFFRSAWGVLRRGHVNMDVPISLALILAAGVSLHETINSGAHAYFDAAVSLSFFLLIGRYLDHRTRQVARLAAVELSGLQAHSATVIGADGARRVIAVEDLRPGDVVEIAAGERAPADGRVLSGVSELDRAMITGESAPEPAGPGTEIHAGVMNLSGPLVAEATATGDDTVLAGIARMIEAAEQARGRYADWAVRAARVYVPVVHAAAALTFAFWLLAGADLRDAVMIAAAVLIITCPCALGLAAPAVHAAASGRLFRAGVFLKDGAALERLAEVDAVVFDKTGTLTTGEPAFVEGPDAPDAWSAALALAEVSRHPFSRALAAEAGTRGVTPAAASALAEVPGCGVTGEIDGVPARLGRADWCGAQAEDGTDGLSAVWLRLGEAAPVRFAFEDPLRDDAAATVAALKARGLTVRLLSGDAPGPVARAAAAAGIEDFEARRTPAGKVAALEEMEAGGRKVLMVGDGINDAPALAAAAASISPASAADVSRAAAGMALAGRALGPVALAVDVARAARARVRENFALAALYNLVAVPLAASGHVTPLIAALAMSGSSILVTLNALRLRRAGQAPAGAGEARGGMPAGAPTGAEEMAR</sequence>
<keyword evidence="12 15" id="KW-1133">Transmembrane helix</keyword>
<dbReference type="EMBL" id="FNMZ01000002">
    <property type="protein sequence ID" value="SDW71041.1"/>
    <property type="molecule type" value="Genomic_DNA"/>
</dbReference>
<evidence type="ECO:0000313" key="19">
    <source>
        <dbReference type="Proteomes" id="UP000199118"/>
    </source>
</evidence>
<dbReference type="Gene3D" id="3.40.50.1000">
    <property type="entry name" value="HAD superfamily/HAD-like"/>
    <property type="match status" value="1"/>
</dbReference>
<evidence type="ECO:0000256" key="10">
    <source>
        <dbReference type="ARBA" id="ARBA00022842"/>
    </source>
</evidence>
<dbReference type="AlphaFoldDB" id="A0A1H2VRY7"/>
<dbReference type="GO" id="GO:0005886">
    <property type="term" value="C:plasma membrane"/>
    <property type="evidence" value="ECO:0007669"/>
    <property type="project" value="UniProtKB-SubCell"/>
</dbReference>